<sequence>MTGRRRGRPKAEYPVHIIQNIIYRYSKEKKIKGKIQYMEVYRFSQELFQKGEIEYNMKEFFWRKGTGREHIDKANEVLTHSIAGNTQEDEIIINTEDAINKFFTGKQADKNKLIGTLKINENKLKKYIQKCKILEKQLSEAKGAITEQKEKIKHSQNKIDTYEETLFQWLELSNNKNIPLYNLMTTGKTRTPFAHELLRFIFSENPIEIFNQLNTIQTQIIGETTLKQNDTVSLNKQRKRETNVLDDINF</sequence>
<reference evidence="2 3" key="1">
    <citation type="submission" date="2018-08" db="EMBL/GenBank/DDBJ databases">
        <title>Bacillus phenotypic plasticity.</title>
        <authorList>
            <person name="Hurtado E."/>
        </authorList>
    </citation>
    <scope>NUCLEOTIDE SEQUENCE [LARGE SCALE GENOMIC DNA]</scope>
    <source>
        <strain evidence="2 3">111b</strain>
    </source>
</reference>
<evidence type="ECO:0000313" key="2">
    <source>
        <dbReference type="EMBL" id="KAA6471604.1"/>
    </source>
</evidence>
<accession>A0A9W7Q7U8</accession>
<comment type="caution">
    <text evidence="2">The sequence shown here is derived from an EMBL/GenBank/DDBJ whole genome shotgun (WGS) entry which is preliminary data.</text>
</comment>
<gene>
    <name evidence="2" type="ORF">DX932_04600</name>
</gene>
<dbReference type="RefSeq" id="WP_150157973.1">
    <property type="nucleotide sequence ID" value="NZ_QSMZ01000003.1"/>
</dbReference>
<organism evidence="2 3">
    <name type="scientific">Bacillus cereus</name>
    <dbReference type="NCBI Taxonomy" id="1396"/>
    <lineage>
        <taxon>Bacteria</taxon>
        <taxon>Bacillati</taxon>
        <taxon>Bacillota</taxon>
        <taxon>Bacilli</taxon>
        <taxon>Bacillales</taxon>
        <taxon>Bacillaceae</taxon>
        <taxon>Bacillus</taxon>
        <taxon>Bacillus cereus group</taxon>
    </lineage>
</organism>
<keyword evidence="1" id="KW-0175">Coiled coil</keyword>
<dbReference type="Proteomes" id="UP000323321">
    <property type="component" value="Unassembled WGS sequence"/>
</dbReference>
<protein>
    <submittedName>
        <fullName evidence="2">Uncharacterized protein</fullName>
    </submittedName>
</protein>
<dbReference type="EMBL" id="QSMZ01000003">
    <property type="protein sequence ID" value="KAA6471604.1"/>
    <property type="molecule type" value="Genomic_DNA"/>
</dbReference>
<dbReference type="AlphaFoldDB" id="A0A9W7Q7U8"/>
<evidence type="ECO:0000313" key="3">
    <source>
        <dbReference type="Proteomes" id="UP000323321"/>
    </source>
</evidence>
<feature type="coiled-coil region" evidence="1">
    <location>
        <begin position="117"/>
        <end position="165"/>
    </location>
</feature>
<evidence type="ECO:0000256" key="1">
    <source>
        <dbReference type="SAM" id="Coils"/>
    </source>
</evidence>
<proteinExistence type="predicted"/>
<name>A0A9W7Q7U8_BACCE</name>